<evidence type="ECO:0000313" key="2">
    <source>
        <dbReference type="EMBL" id="EIT86203.1"/>
    </source>
</evidence>
<feature type="domain" description="Helix-turn-helix" evidence="1">
    <location>
        <begin position="15"/>
        <end position="65"/>
    </location>
</feature>
<dbReference type="OrthoDB" id="2931091at2"/>
<organism evidence="2 3">
    <name type="scientific">Fictibacillus macauensis ZFHKF-1</name>
    <dbReference type="NCBI Taxonomy" id="1196324"/>
    <lineage>
        <taxon>Bacteria</taxon>
        <taxon>Bacillati</taxon>
        <taxon>Bacillota</taxon>
        <taxon>Bacilli</taxon>
        <taxon>Bacillales</taxon>
        <taxon>Fictibacillaceae</taxon>
        <taxon>Fictibacillus</taxon>
    </lineage>
</organism>
<protein>
    <recommendedName>
        <fullName evidence="1">Helix-turn-helix domain-containing protein</fullName>
    </recommendedName>
</protein>
<name>I8UHA2_9BACL</name>
<reference evidence="2 3" key="1">
    <citation type="journal article" date="2012" name="J. Bacteriol.">
        <title>Genome of Bacillus macauensis ZFHKF-1, a Long-Chain-Forming Bacterium.</title>
        <authorList>
            <person name="Cai L."/>
            <person name="Zhang T."/>
        </authorList>
    </citation>
    <scope>NUCLEOTIDE SEQUENCE [LARGE SCALE GENOMIC DNA]</scope>
    <source>
        <strain evidence="2 3">ZFHKF-1</strain>
    </source>
</reference>
<accession>I8UHA2</accession>
<dbReference type="eggNOG" id="ENOG5033JGE">
    <property type="taxonomic scope" value="Bacteria"/>
</dbReference>
<dbReference type="Pfam" id="PF20038">
    <property type="entry name" value="HTH_59"/>
    <property type="match status" value="1"/>
</dbReference>
<comment type="caution">
    <text evidence="2">The sequence shown here is derived from an EMBL/GenBank/DDBJ whole genome shotgun (WGS) entry which is preliminary data.</text>
</comment>
<evidence type="ECO:0000259" key="1">
    <source>
        <dbReference type="Pfam" id="PF20038"/>
    </source>
</evidence>
<proteinExistence type="predicted"/>
<keyword evidence="3" id="KW-1185">Reference proteome</keyword>
<gene>
    <name evidence="2" type="ORF">A374_06376</name>
</gene>
<dbReference type="Proteomes" id="UP000004080">
    <property type="component" value="Unassembled WGS sequence"/>
</dbReference>
<dbReference type="EMBL" id="AKKV01000022">
    <property type="protein sequence ID" value="EIT86203.1"/>
    <property type="molecule type" value="Genomic_DNA"/>
</dbReference>
<dbReference type="PATRIC" id="fig|1196324.3.peg.1301"/>
<evidence type="ECO:0000313" key="3">
    <source>
        <dbReference type="Proteomes" id="UP000004080"/>
    </source>
</evidence>
<dbReference type="InterPro" id="IPR045403">
    <property type="entry name" value="HTH_59_Firmicutes_type"/>
</dbReference>
<dbReference type="STRING" id="1196324.A374_06376"/>
<sequence>MINLEKSEPDLMTYKIMESSKACEEWGIHTSTLRKRIQDFPKGTIRKIGNSYAVTRRGMFSVFGVPKENYYNERSGS</sequence>
<dbReference type="AlphaFoldDB" id="I8UHA2"/>